<keyword evidence="3" id="KW-1185">Reference proteome</keyword>
<evidence type="ECO:0000313" key="2">
    <source>
        <dbReference type="EMBL" id="MDA3628379.1"/>
    </source>
</evidence>
<evidence type="ECO:0000313" key="3">
    <source>
        <dbReference type="Proteomes" id="UP001210380"/>
    </source>
</evidence>
<accession>A0ABT4V334</accession>
<evidence type="ECO:0000256" key="1">
    <source>
        <dbReference type="SAM" id="MobiDB-lite"/>
    </source>
</evidence>
<dbReference type="EMBL" id="JAQGLA010000044">
    <property type="protein sequence ID" value="MDA3628379.1"/>
    <property type="molecule type" value="Genomic_DNA"/>
</dbReference>
<proteinExistence type="predicted"/>
<feature type="region of interest" description="Disordered" evidence="1">
    <location>
        <begin position="37"/>
        <end position="94"/>
    </location>
</feature>
<dbReference type="InterPro" id="IPR021417">
    <property type="entry name" value="DUF3060"/>
</dbReference>
<feature type="compositionally biased region" description="Polar residues" evidence="1">
    <location>
        <begin position="171"/>
        <end position="180"/>
    </location>
</feature>
<protein>
    <submittedName>
        <fullName evidence="2">DUF3060 domain-containing protein</fullName>
    </submittedName>
</protein>
<feature type="region of interest" description="Disordered" evidence="1">
    <location>
        <begin position="161"/>
        <end position="180"/>
    </location>
</feature>
<feature type="compositionally biased region" description="Acidic residues" evidence="1">
    <location>
        <begin position="66"/>
        <end position="78"/>
    </location>
</feature>
<dbReference type="Proteomes" id="UP001210380">
    <property type="component" value="Unassembled WGS sequence"/>
</dbReference>
<dbReference type="PROSITE" id="PS51257">
    <property type="entry name" value="PROKAR_LIPOPROTEIN"/>
    <property type="match status" value="1"/>
</dbReference>
<name>A0ABT4V334_9PSEU</name>
<comment type="caution">
    <text evidence="2">The sequence shown here is derived from an EMBL/GenBank/DDBJ whole genome shotgun (WGS) entry which is preliminary data.</text>
</comment>
<reference evidence="2 3" key="1">
    <citation type="submission" date="2022-11" db="EMBL/GenBank/DDBJ databases">
        <title>Draft genome sequence of Saccharopolyspora sp. WRP15-2 isolated from rhizosphere soils of wild rice in Thailand.</title>
        <authorList>
            <person name="Duangmal K."/>
            <person name="Kammanee S."/>
            <person name="Muangham S."/>
        </authorList>
    </citation>
    <scope>NUCLEOTIDE SEQUENCE [LARGE SCALE GENOMIC DNA]</scope>
    <source>
        <strain evidence="2 3">WRP15-2</strain>
    </source>
</reference>
<dbReference type="RefSeq" id="WP_270951225.1">
    <property type="nucleotide sequence ID" value="NZ_JAQGLA010000044.1"/>
</dbReference>
<dbReference type="Pfam" id="PF11259">
    <property type="entry name" value="DUF3060"/>
    <property type="match status" value="1"/>
</dbReference>
<sequence length="180" mass="18065">MNGSARVRATGAARRFGAVLAGAGLTALLVAGCSSSEQAPSDFAGMPGEPPVSSGDAAAPLPVVEEPTDADEQFDDGSEGGNFQGQQHGGQPLIVRDSGTKLTEDCQSRKVIVLGSDVDLTLNGTCTLVKVQGANSTVQVGSAQKIIAVGTGDTVRYATGQPQVINPRGNDVSQGGSATP</sequence>
<organism evidence="2 3">
    <name type="scientific">Saccharopolyspora oryzae</name>
    <dbReference type="NCBI Taxonomy" id="2997343"/>
    <lineage>
        <taxon>Bacteria</taxon>
        <taxon>Bacillati</taxon>
        <taxon>Actinomycetota</taxon>
        <taxon>Actinomycetes</taxon>
        <taxon>Pseudonocardiales</taxon>
        <taxon>Pseudonocardiaceae</taxon>
        <taxon>Saccharopolyspora</taxon>
    </lineage>
</organism>
<gene>
    <name evidence="2" type="ORF">OU415_23305</name>
</gene>